<feature type="transmembrane region" description="Helical" evidence="8">
    <location>
        <begin position="33"/>
        <end position="51"/>
    </location>
</feature>
<sequence length="460" mass="52145">MMNKNLKLALGTVLLIFILIALSFLMLQGSGLYPIPGPRDILLLAILIAILSSSKKAFYWLLLPVALLNALYTPVGLNFGKPSYSYIMSLFATDAMESKEFLQQIPFTSYLSAVAIPILLILFRKISEKCGVFLYKNKLFLCLAIVFAMWDLAPMKFIQTGYKASVEVGTELDRLNSFKINSEWGLSALSHSKYDDYVLIIGESARKDYHHAYGYPVKNTPFMDNAKGELVDGFTSAGTNTVSSLHLMLTKPDTQNWQPNYNLNVVDLVKSAGIQTYWLSNQGAFGEYDTPVSVIANQSQYRVFLKIGGYASNNKSDMELLPELQKVLHNNELEKRFIVLHLYGSHPMACDRLKSDNYPTIFDENQLDIKHHYINCYISSIKKTDDLLATVYAMLKENQEKTGRTFSMLYFSDHGMAHNYEGKSIIINNSYFSKLHFDVPLFKISSDDNRQKIHRTLNPV</sequence>
<reference evidence="10 11" key="1">
    <citation type="submission" date="2019-03" db="EMBL/GenBank/DDBJ databases">
        <title>Genomic Encyclopedia of Type Strains, Phase IV (KMG-IV): sequencing the most valuable type-strain genomes for metagenomic binning, comparative biology and taxonomic classification.</title>
        <authorList>
            <person name="Goeker M."/>
        </authorList>
    </citation>
    <scope>NUCLEOTIDE SEQUENCE [LARGE SCALE GENOMIC DNA]</scope>
    <source>
        <strain evidence="10 11">DSM 28404</strain>
    </source>
</reference>
<keyword evidence="11" id="KW-1185">Reference proteome</keyword>
<keyword evidence="5 8" id="KW-1133">Transmembrane helix</keyword>
<feature type="transmembrane region" description="Helical" evidence="8">
    <location>
        <begin position="58"/>
        <end position="81"/>
    </location>
</feature>
<dbReference type="Pfam" id="PF00884">
    <property type="entry name" value="Sulfatase"/>
    <property type="match status" value="1"/>
</dbReference>
<organism evidence="10 11">
    <name type="scientific">Cricetibacter osteomyelitidis</name>
    <dbReference type="NCBI Taxonomy" id="1521931"/>
    <lineage>
        <taxon>Bacteria</taxon>
        <taxon>Pseudomonadati</taxon>
        <taxon>Pseudomonadota</taxon>
        <taxon>Gammaproteobacteria</taxon>
        <taxon>Pasteurellales</taxon>
        <taxon>Pasteurellaceae</taxon>
        <taxon>Cricetibacter</taxon>
    </lineage>
</organism>
<dbReference type="CDD" id="cd16017">
    <property type="entry name" value="LptA"/>
    <property type="match status" value="1"/>
</dbReference>
<dbReference type="AlphaFoldDB" id="A0A4R2T3U6"/>
<evidence type="ECO:0000256" key="6">
    <source>
        <dbReference type="ARBA" id="ARBA00023136"/>
    </source>
</evidence>
<dbReference type="InterPro" id="IPR000917">
    <property type="entry name" value="Sulfatase_N"/>
</dbReference>
<protein>
    <submittedName>
        <fullName evidence="10">Glucan phosphoethanolaminetransferase (Alkaline phosphatase superfamily)</fullName>
    </submittedName>
</protein>
<proteinExistence type="inferred from homology"/>
<keyword evidence="3 10" id="KW-0808">Transferase</keyword>
<evidence type="ECO:0000259" key="9">
    <source>
        <dbReference type="Pfam" id="PF00884"/>
    </source>
</evidence>
<evidence type="ECO:0000256" key="7">
    <source>
        <dbReference type="ARBA" id="ARBA00038481"/>
    </source>
</evidence>
<evidence type="ECO:0000313" key="10">
    <source>
        <dbReference type="EMBL" id="TCP95504.1"/>
    </source>
</evidence>
<comment type="similarity">
    <text evidence="7">Belongs to the phosphoethanolamine transferase family.</text>
</comment>
<name>A0A4R2T3U6_9PAST</name>
<dbReference type="Gene3D" id="3.40.720.10">
    <property type="entry name" value="Alkaline Phosphatase, subunit A"/>
    <property type="match status" value="1"/>
</dbReference>
<dbReference type="PANTHER" id="PTHR30443:SF4">
    <property type="entry name" value="PHOSPHOETHANOLAMINE TRANSFERASE OPGE-RELATED"/>
    <property type="match status" value="1"/>
</dbReference>
<accession>A0A4R2T3U6</accession>
<dbReference type="GO" id="GO:0016776">
    <property type="term" value="F:phosphotransferase activity, phosphate group as acceptor"/>
    <property type="evidence" value="ECO:0007669"/>
    <property type="project" value="TreeGrafter"/>
</dbReference>
<gene>
    <name evidence="10" type="ORF">EDC44_1085</name>
</gene>
<dbReference type="EMBL" id="SLYB01000008">
    <property type="protein sequence ID" value="TCP95504.1"/>
    <property type="molecule type" value="Genomic_DNA"/>
</dbReference>
<keyword evidence="2" id="KW-1003">Cell membrane</keyword>
<dbReference type="GO" id="GO:0005886">
    <property type="term" value="C:plasma membrane"/>
    <property type="evidence" value="ECO:0007669"/>
    <property type="project" value="UniProtKB-SubCell"/>
</dbReference>
<feature type="transmembrane region" description="Helical" evidence="8">
    <location>
        <begin position="135"/>
        <end position="153"/>
    </location>
</feature>
<dbReference type="PANTHER" id="PTHR30443">
    <property type="entry name" value="INNER MEMBRANE PROTEIN"/>
    <property type="match status" value="1"/>
</dbReference>
<dbReference type="InterPro" id="IPR017850">
    <property type="entry name" value="Alkaline_phosphatase_core_sf"/>
</dbReference>
<dbReference type="Proteomes" id="UP000295763">
    <property type="component" value="Unassembled WGS sequence"/>
</dbReference>
<evidence type="ECO:0000256" key="4">
    <source>
        <dbReference type="ARBA" id="ARBA00022692"/>
    </source>
</evidence>
<evidence type="ECO:0000256" key="8">
    <source>
        <dbReference type="SAM" id="Phobius"/>
    </source>
</evidence>
<dbReference type="GO" id="GO:0009244">
    <property type="term" value="P:lipopolysaccharide core region biosynthetic process"/>
    <property type="evidence" value="ECO:0007669"/>
    <property type="project" value="TreeGrafter"/>
</dbReference>
<dbReference type="InterPro" id="IPR040423">
    <property type="entry name" value="PEA_transferase"/>
</dbReference>
<evidence type="ECO:0000256" key="3">
    <source>
        <dbReference type="ARBA" id="ARBA00022679"/>
    </source>
</evidence>
<comment type="caution">
    <text evidence="10">The sequence shown here is derived from an EMBL/GenBank/DDBJ whole genome shotgun (WGS) entry which is preliminary data.</text>
</comment>
<feature type="transmembrane region" description="Helical" evidence="8">
    <location>
        <begin position="101"/>
        <end position="123"/>
    </location>
</feature>
<keyword evidence="6 8" id="KW-0472">Membrane</keyword>
<comment type="subcellular location">
    <subcellularLocation>
        <location evidence="1">Cell membrane</location>
        <topology evidence="1">Multi-pass membrane protein</topology>
    </subcellularLocation>
</comment>
<evidence type="ECO:0000256" key="1">
    <source>
        <dbReference type="ARBA" id="ARBA00004651"/>
    </source>
</evidence>
<dbReference type="InterPro" id="IPR058130">
    <property type="entry name" value="PEA_transf_C"/>
</dbReference>
<evidence type="ECO:0000256" key="5">
    <source>
        <dbReference type="ARBA" id="ARBA00022989"/>
    </source>
</evidence>
<evidence type="ECO:0000313" key="11">
    <source>
        <dbReference type="Proteomes" id="UP000295763"/>
    </source>
</evidence>
<evidence type="ECO:0000256" key="2">
    <source>
        <dbReference type="ARBA" id="ARBA00022475"/>
    </source>
</evidence>
<keyword evidence="4 8" id="KW-0812">Transmembrane</keyword>
<feature type="domain" description="Sulfatase N-terminal" evidence="9">
    <location>
        <begin position="196"/>
        <end position="456"/>
    </location>
</feature>
<dbReference type="SUPFAM" id="SSF53649">
    <property type="entry name" value="Alkaline phosphatase-like"/>
    <property type="match status" value="1"/>
</dbReference>